<keyword evidence="4" id="KW-0969">Cilium</keyword>
<dbReference type="GO" id="GO:0015630">
    <property type="term" value="C:microtubule cytoskeleton"/>
    <property type="evidence" value="ECO:0007669"/>
    <property type="project" value="UniProtKB-UniRule"/>
</dbReference>
<sequence length="468" mass="54412">MNNHQNAEEDKEMPCPQLDYTKVDEQLYFPQPGNELPVQPEEQMEPIGPWATGRVTYTSQDGLTGIRPVADRYSITNSGEAQWRSNNLKFFKQSNEKINEALRAISNAKRCVERSYKEADKVQLESMEYLKNRASEVHRWKTELEHLILEITKEIELLQSEYRHVKHSLSLLTVPESIAGEFLELRSRRLDSDLIRDEVETELTKEVALCSEIRDLLVRTREHIEMQLTELKTAKARMEMDWTDKTDSYTIDAENIKLTNDSRIIMWKLGATRVPAEQSSPAGYEHYTRETLSEAEAARQRSTNLRSTLDSIYKNAIKDLRNQATRVDLVLSKKIKLTEDVRLQLEKELLRCLHELANTEVEIEELRHSTRGMDCVMKVAQTRLANRLQRRNVESCRDTPQFALLEEVKLLNERTSAMLAELKVAEETLAGLTKARSDLEREIIVKRKTLYLDKERGQWLRSFYPTTI</sequence>
<evidence type="ECO:0000256" key="3">
    <source>
        <dbReference type="ARBA" id="ARBA00023054"/>
    </source>
</evidence>
<evidence type="ECO:0000313" key="5">
    <source>
        <dbReference type="EMBL" id="PBC32036.1"/>
    </source>
</evidence>
<keyword evidence="6" id="KW-1185">Reference proteome</keyword>
<dbReference type="InterPro" id="IPR048256">
    <property type="entry name" value="Tektin-like"/>
</dbReference>
<protein>
    <recommendedName>
        <fullName evidence="4">Tektin</fullName>
    </recommendedName>
</protein>
<dbReference type="STRING" id="94128.A0A2A3ELG5"/>
<evidence type="ECO:0000256" key="4">
    <source>
        <dbReference type="RuleBase" id="RU367040"/>
    </source>
</evidence>
<dbReference type="GO" id="GO:0005634">
    <property type="term" value="C:nucleus"/>
    <property type="evidence" value="ECO:0007669"/>
    <property type="project" value="TreeGrafter"/>
</dbReference>
<dbReference type="AlphaFoldDB" id="A0A2A3ELG5"/>
<dbReference type="OrthoDB" id="5788000at2759"/>
<accession>A0A2A3ELG5</accession>
<keyword evidence="4" id="KW-0282">Flagellum</keyword>
<name>A0A2A3ELG5_APICC</name>
<dbReference type="GO" id="GO:0060271">
    <property type="term" value="P:cilium assembly"/>
    <property type="evidence" value="ECO:0007669"/>
    <property type="project" value="UniProtKB-UniRule"/>
</dbReference>
<dbReference type="PANTHER" id="PTHR19960:SF12">
    <property type="entry name" value="TEKTIN-4"/>
    <property type="match status" value="1"/>
</dbReference>
<dbReference type="GO" id="GO:0060294">
    <property type="term" value="P:cilium movement involved in cell motility"/>
    <property type="evidence" value="ECO:0007669"/>
    <property type="project" value="UniProtKB-UniRule"/>
</dbReference>
<comment type="subcellular location">
    <subcellularLocation>
        <location evidence="4">Cytoplasm</location>
        <location evidence="4">Cytoskeleton</location>
        <location evidence="4">Cilium axoneme</location>
    </subcellularLocation>
</comment>
<evidence type="ECO:0000313" key="6">
    <source>
        <dbReference type="Proteomes" id="UP000242457"/>
    </source>
</evidence>
<dbReference type="Pfam" id="PF03148">
    <property type="entry name" value="Tektin"/>
    <property type="match status" value="1"/>
</dbReference>
<organism evidence="5 6">
    <name type="scientific">Apis cerana cerana</name>
    <name type="common">Oriental honeybee</name>
    <dbReference type="NCBI Taxonomy" id="94128"/>
    <lineage>
        <taxon>Eukaryota</taxon>
        <taxon>Metazoa</taxon>
        <taxon>Ecdysozoa</taxon>
        <taxon>Arthropoda</taxon>
        <taxon>Hexapoda</taxon>
        <taxon>Insecta</taxon>
        <taxon>Pterygota</taxon>
        <taxon>Neoptera</taxon>
        <taxon>Endopterygota</taxon>
        <taxon>Hymenoptera</taxon>
        <taxon>Apocrita</taxon>
        <taxon>Aculeata</taxon>
        <taxon>Apoidea</taxon>
        <taxon>Anthophila</taxon>
        <taxon>Apidae</taxon>
        <taxon>Apis</taxon>
    </lineage>
</organism>
<dbReference type="InterPro" id="IPR000435">
    <property type="entry name" value="Tektins"/>
</dbReference>
<evidence type="ECO:0000256" key="2">
    <source>
        <dbReference type="ARBA" id="ARBA00022490"/>
    </source>
</evidence>
<gene>
    <name evidence="5" type="ORF">APICC_05554</name>
</gene>
<dbReference type="PRINTS" id="PR00511">
    <property type="entry name" value="TEKTIN"/>
</dbReference>
<dbReference type="GO" id="GO:0005930">
    <property type="term" value="C:axoneme"/>
    <property type="evidence" value="ECO:0007669"/>
    <property type="project" value="UniProtKB-SubCell"/>
</dbReference>
<dbReference type="EMBL" id="KZ288222">
    <property type="protein sequence ID" value="PBC32036.1"/>
    <property type="molecule type" value="Genomic_DNA"/>
</dbReference>
<comment type="similarity">
    <text evidence="1 4">Belongs to the tektin family.</text>
</comment>
<dbReference type="Proteomes" id="UP000242457">
    <property type="component" value="Unassembled WGS sequence"/>
</dbReference>
<keyword evidence="3" id="KW-0175">Coiled coil</keyword>
<keyword evidence="2" id="KW-0963">Cytoplasm</keyword>
<evidence type="ECO:0000256" key="1">
    <source>
        <dbReference type="ARBA" id="ARBA00007209"/>
    </source>
</evidence>
<reference evidence="5 6" key="1">
    <citation type="submission" date="2014-07" db="EMBL/GenBank/DDBJ databases">
        <title>Genomic and transcriptomic analysis on Apis cerana provide comprehensive insights into honey bee biology.</title>
        <authorList>
            <person name="Diao Q."/>
            <person name="Sun L."/>
            <person name="Zheng H."/>
            <person name="Zheng H."/>
            <person name="Xu S."/>
            <person name="Wang S."/>
            <person name="Zeng Z."/>
            <person name="Hu F."/>
            <person name="Su S."/>
            <person name="Wu J."/>
        </authorList>
    </citation>
    <scope>NUCLEOTIDE SEQUENCE [LARGE SCALE GENOMIC DNA]</scope>
    <source>
        <tissue evidence="5">Pupae without intestine</tissue>
    </source>
</reference>
<proteinExistence type="inferred from homology"/>
<keyword evidence="4" id="KW-0966">Cell projection</keyword>
<dbReference type="PANTHER" id="PTHR19960">
    <property type="entry name" value="TEKTIN"/>
    <property type="match status" value="1"/>
</dbReference>